<dbReference type="InterPro" id="IPR036291">
    <property type="entry name" value="NAD(P)-bd_dom_sf"/>
</dbReference>
<evidence type="ECO:0000256" key="1">
    <source>
        <dbReference type="ARBA" id="ARBA00006484"/>
    </source>
</evidence>
<dbReference type="Gene3D" id="3.40.50.720">
    <property type="entry name" value="NAD(P)-binding Rossmann-like Domain"/>
    <property type="match status" value="1"/>
</dbReference>
<dbReference type="EMBL" id="JAACFV010000172">
    <property type="protein sequence ID" value="KAF7503550.1"/>
    <property type="molecule type" value="Genomic_DNA"/>
</dbReference>
<comment type="caution">
    <text evidence="4">The sequence shown here is derived from an EMBL/GenBank/DDBJ whole genome shotgun (WGS) entry which is preliminary data.</text>
</comment>
<gene>
    <name evidence="4" type="ORF">GJ744_003623</name>
</gene>
<accession>A0A8H7A6I5</accession>
<dbReference type="SUPFAM" id="SSF51735">
    <property type="entry name" value="NAD(P)-binding Rossmann-fold domains"/>
    <property type="match status" value="1"/>
</dbReference>
<dbReference type="PANTHER" id="PTHR24320:SF152">
    <property type="entry name" value="SHORT-CHAIN DEHYDROGENASE_REDUCTASE FAMILY PROTEIN"/>
    <property type="match status" value="1"/>
</dbReference>
<reference evidence="4" key="1">
    <citation type="submission" date="2020-02" db="EMBL/GenBank/DDBJ databases">
        <authorList>
            <person name="Palmer J.M."/>
        </authorList>
    </citation>
    <scope>NUCLEOTIDE SEQUENCE</scope>
    <source>
        <strain evidence="4">EPUS1.4</strain>
        <tissue evidence="4">Thallus</tissue>
    </source>
</reference>
<dbReference type="AlphaFoldDB" id="A0A8H7A6I5"/>
<keyword evidence="3" id="KW-0560">Oxidoreductase</keyword>
<evidence type="ECO:0000256" key="2">
    <source>
        <dbReference type="ARBA" id="ARBA00022857"/>
    </source>
</evidence>
<keyword evidence="5" id="KW-1185">Reference proteome</keyword>
<protein>
    <submittedName>
        <fullName evidence="4">Uncharacterized protein</fullName>
    </submittedName>
</protein>
<dbReference type="Proteomes" id="UP000606974">
    <property type="component" value="Unassembled WGS sequence"/>
</dbReference>
<name>A0A8H7A6I5_9EURO</name>
<evidence type="ECO:0000256" key="3">
    <source>
        <dbReference type="ARBA" id="ARBA00023002"/>
    </source>
</evidence>
<evidence type="ECO:0000313" key="4">
    <source>
        <dbReference type="EMBL" id="KAF7503550.1"/>
    </source>
</evidence>
<comment type="similarity">
    <text evidence="1">Belongs to the short-chain dehydrogenases/reductases (SDR) family.</text>
</comment>
<keyword evidence="2" id="KW-0521">NADP</keyword>
<organism evidence="4 5">
    <name type="scientific">Endocarpon pusillum</name>
    <dbReference type="NCBI Taxonomy" id="364733"/>
    <lineage>
        <taxon>Eukaryota</taxon>
        <taxon>Fungi</taxon>
        <taxon>Dikarya</taxon>
        <taxon>Ascomycota</taxon>
        <taxon>Pezizomycotina</taxon>
        <taxon>Eurotiomycetes</taxon>
        <taxon>Chaetothyriomycetidae</taxon>
        <taxon>Verrucariales</taxon>
        <taxon>Verrucariaceae</taxon>
        <taxon>Endocarpon</taxon>
    </lineage>
</organism>
<sequence length="267" mass="29362">MSGLERSILITGGSVRAFAAEYADRKYPKIQALVLNAGLQFPNGVTYTKDDVESTFAIKHVGQALLFHLLRQHLAEKASNVITASGTHDPAQKSGLPDAEYTTAEELAHPSAQSATNSGRQRYATSKLCNVMWTYALDKRLIAAAARGGERYTVNAFDLGLMPGTDLAREALAISPWKWKKVLPRMIPLLRRLVHPNIHSPEESGIALARLAVGEDVTGVSGVYFEGTKKINSSVESHVVGKQEDLWYWTVKHVARDGEELRTFDSF</sequence>
<dbReference type="PANTHER" id="PTHR24320">
    <property type="entry name" value="RETINOL DEHYDROGENASE"/>
    <property type="match status" value="1"/>
</dbReference>
<proteinExistence type="inferred from homology"/>
<dbReference type="GO" id="GO:0016491">
    <property type="term" value="F:oxidoreductase activity"/>
    <property type="evidence" value="ECO:0007669"/>
    <property type="project" value="UniProtKB-KW"/>
</dbReference>
<evidence type="ECO:0000313" key="5">
    <source>
        <dbReference type="Proteomes" id="UP000606974"/>
    </source>
</evidence>
<dbReference type="OrthoDB" id="542013at2759"/>